<reference evidence="1" key="1">
    <citation type="submission" date="2014-11" db="EMBL/GenBank/DDBJ databases">
        <authorList>
            <person name="Amaro Gonzalez C."/>
        </authorList>
    </citation>
    <scope>NUCLEOTIDE SEQUENCE</scope>
</reference>
<evidence type="ECO:0000313" key="1">
    <source>
        <dbReference type="EMBL" id="JAH76126.1"/>
    </source>
</evidence>
<name>A0A0E9VDN0_ANGAN</name>
<accession>A0A0E9VDN0</accession>
<protein>
    <submittedName>
        <fullName evidence="1">Uncharacterized protein</fullName>
    </submittedName>
</protein>
<organism evidence="1">
    <name type="scientific">Anguilla anguilla</name>
    <name type="common">European freshwater eel</name>
    <name type="synonym">Muraena anguilla</name>
    <dbReference type="NCBI Taxonomy" id="7936"/>
    <lineage>
        <taxon>Eukaryota</taxon>
        <taxon>Metazoa</taxon>
        <taxon>Chordata</taxon>
        <taxon>Craniata</taxon>
        <taxon>Vertebrata</taxon>
        <taxon>Euteleostomi</taxon>
        <taxon>Actinopterygii</taxon>
        <taxon>Neopterygii</taxon>
        <taxon>Teleostei</taxon>
        <taxon>Anguilliformes</taxon>
        <taxon>Anguillidae</taxon>
        <taxon>Anguilla</taxon>
    </lineage>
</organism>
<dbReference type="EMBL" id="GBXM01032451">
    <property type="protein sequence ID" value="JAH76126.1"/>
    <property type="molecule type" value="Transcribed_RNA"/>
</dbReference>
<reference evidence="1" key="2">
    <citation type="journal article" date="2015" name="Fish Shellfish Immunol.">
        <title>Early steps in the European eel (Anguilla anguilla)-Vibrio vulnificus interaction in the gills: Role of the RtxA13 toxin.</title>
        <authorList>
            <person name="Callol A."/>
            <person name="Pajuelo D."/>
            <person name="Ebbesson L."/>
            <person name="Teles M."/>
            <person name="MacKenzie S."/>
            <person name="Amaro C."/>
        </authorList>
    </citation>
    <scope>NUCLEOTIDE SEQUENCE</scope>
</reference>
<sequence>MCVQDVNLLVSCVFACMWV</sequence>
<proteinExistence type="predicted"/>
<dbReference type="AlphaFoldDB" id="A0A0E9VDN0"/>